<name>A0ACC0XTG6_9ROSI</name>
<evidence type="ECO:0000313" key="2">
    <source>
        <dbReference type="Proteomes" id="UP001163603"/>
    </source>
</evidence>
<dbReference type="Proteomes" id="UP001163603">
    <property type="component" value="Chromosome 11"/>
</dbReference>
<sequence>MGEEHVKPISLKALVDKESKKVIFAESDEEFIDVLFSFLTMPMGTIIRLIRNRPPTVGIGCMNNLYECIENLDVQLFRTEACKKMLLYPRNAAADQCRRLKLNVDETEPLRYFLGPGDCPHLSHYGDVICPCGECINFEMFLPGKKYFAQDRGVFVKEMTRLMISDELRVMPPSTEECLSLLFNLGLTDGSTTEECNLDIGVDEVLTLLKMSLVSKTPLTETFLKHNPTPELDQKYFDMGNYIKSGMEEPASDVRGKTFMIKLTVSKSKKMVCYAETSEAFVDLLFSFLTVPLGYVVKEMHTGTWKGCINHLYNSIHEIDAKQFLKSNEHKAMLLSPKLAPDFSFEKNSLGIEEKKRPHYHYVFSGGKLISSEKIVPTPGILALTVLDPKSSSKDTAKGGFVKGPAVFTITDNLIITPISPVSYISLLKKLKVPFDDIEVRPVKVGYEEALRLMVASLVSESVLTDTFLREPNPEN</sequence>
<dbReference type="EMBL" id="CM047746">
    <property type="protein sequence ID" value="KAJ0021632.1"/>
    <property type="molecule type" value="Genomic_DNA"/>
</dbReference>
<proteinExistence type="predicted"/>
<keyword evidence="2" id="KW-1185">Reference proteome</keyword>
<accession>A0ACC0XTG6</accession>
<organism evidence="1 2">
    <name type="scientific">Pistacia integerrima</name>
    <dbReference type="NCBI Taxonomy" id="434235"/>
    <lineage>
        <taxon>Eukaryota</taxon>
        <taxon>Viridiplantae</taxon>
        <taxon>Streptophyta</taxon>
        <taxon>Embryophyta</taxon>
        <taxon>Tracheophyta</taxon>
        <taxon>Spermatophyta</taxon>
        <taxon>Magnoliopsida</taxon>
        <taxon>eudicotyledons</taxon>
        <taxon>Gunneridae</taxon>
        <taxon>Pentapetalae</taxon>
        <taxon>rosids</taxon>
        <taxon>malvids</taxon>
        <taxon>Sapindales</taxon>
        <taxon>Anacardiaceae</taxon>
        <taxon>Pistacia</taxon>
    </lineage>
</organism>
<comment type="caution">
    <text evidence="1">The sequence shown here is derived from an EMBL/GenBank/DDBJ whole genome shotgun (WGS) entry which is preliminary data.</text>
</comment>
<protein>
    <submittedName>
        <fullName evidence="1">Uncharacterized protein</fullName>
    </submittedName>
</protein>
<evidence type="ECO:0000313" key="1">
    <source>
        <dbReference type="EMBL" id="KAJ0021632.1"/>
    </source>
</evidence>
<gene>
    <name evidence="1" type="ORF">Pint_32630</name>
</gene>
<reference evidence="2" key="1">
    <citation type="journal article" date="2023" name="G3 (Bethesda)">
        <title>Genome assembly and association tests identify interacting loci associated with vigor, precocity, and sex in interspecific pistachio rootstocks.</title>
        <authorList>
            <person name="Palmer W."/>
            <person name="Jacygrad E."/>
            <person name="Sagayaradj S."/>
            <person name="Cavanaugh K."/>
            <person name="Han R."/>
            <person name="Bertier L."/>
            <person name="Beede B."/>
            <person name="Kafkas S."/>
            <person name="Golino D."/>
            <person name="Preece J."/>
            <person name="Michelmore R."/>
        </authorList>
    </citation>
    <scope>NUCLEOTIDE SEQUENCE [LARGE SCALE GENOMIC DNA]</scope>
</reference>